<proteinExistence type="predicted"/>
<keyword evidence="3" id="KW-1185">Reference proteome</keyword>
<feature type="transmembrane region" description="Helical" evidence="1">
    <location>
        <begin position="12"/>
        <end position="30"/>
    </location>
</feature>
<dbReference type="Proteomes" id="UP001430149">
    <property type="component" value="Unassembled WGS sequence"/>
</dbReference>
<organism evidence="2 3">
    <name type="scientific">Dyella flava</name>
    <dbReference type="NCBI Taxonomy" id="1920170"/>
    <lineage>
        <taxon>Bacteria</taxon>
        <taxon>Pseudomonadati</taxon>
        <taxon>Pseudomonadota</taxon>
        <taxon>Gammaproteobacteria</taxon>
        <taxon>Lysobacterales</taxon>
        <taxon>Rhodanobacteraceae</taxon>
        <taxon>Dyella</taxon>
    </lineage>
</organism>
<evidence type="ECO:0000313" key="2">
    <source>
        <dbReference type="EMBL" id="MBM7125303.1"/>
    </source>
</evidence>
<reference evidence="2" key="1">
    <citation type="submission" date="2020-10" db="EMBL/GenBank/DDBJ databases">
        <title>Phylogeny of dyella-like bacteria.</title>
        <authorList>
            <person name="Fu J."/>
        </authorList>
    </citation>
    <scope>NUCLEOTIDE SEQUENCE</scope>
    <source>
        <strain evidence="2">DHOC52</strain>
    </source>
</reference>
<accession>A0ABS2K4S3</accession>
<name>A0ABS2K4S3_9GAMM</name>
<evidence type="ECO:0000256" key="1">
    <source>
        <dbReference type="SAM" id="Phobius"/>
    </source>
</evidence>
<evidence type="ECO:0000313" key="3">
    <source>
        <dbReference type="Proteomes" id="UP001430149"/>
    </source>
</evidence>
<keyword evidence="1" id="KW-1133">Transmembrane helix</keyword>
<sequence length="51" mass="5287">MNYVIDITYAAAAGWLFVVGGILINMLAGLKRVTTSSITSNPEGAEGANKS</sequence>
<gene>
    <name evidence="2" type="ORF">ISP19_07890</name>
</gene>
<keyword evidence="1" id="KW-0812">Transmembrane</keyword>
<dbReference type="RefSeq" id="WP_204680828.1">
    <property type="nucleotide sequence ID" value="NZ_BSNR01000010.1"/>
</dbReference>
<comment type="caution">
    <text evidence="2">The sequence shown here is derived from an EMBL/GenBank/DDBJ whole genome shotgun (WGS) entry which is preliminary data.</text>
</comment>
<keyword evidence="1" id="KW-0472">Membrane</keyword>
<protein>
    <submittedName>
        <fullName evidence="2">Uncharacterized protein</fullName>
    </submittedName>
</protein>
<dbReference type="EMBL" id="JADIKE010000032">
    <property type="protein sequence ID" value="MBM7125303.1"/>
    <property type="molecule type" value="Genomic_DNA"/>
</dbReference>